<reference evidence="1 2" key="1">
    <citation type="submission" date="2018-12" db="EMBL/GenBank/DDBJ databases">
        <title>Complete genome of Nonlabens sp. MJ115.</title>
        <authorList>
            <person name="Choi H.S."/>
            <person name="Jung J."/>
        </authorList>
    </citation>
    <scope>NUCLEOTIDE SEQUENCE [LARGE SCALE GENOMIC DNA]</scope>
    <source>
        <strain evidence="1 2">MJ115</strain>
    </source>
</reference>
<dbReference type="RefSeq" id="WP_126447371.1">
    <property type="nucleotide sequence ID" value="NZ_CP034549.1"/>
</dbReference>
<dbReference type="OrthoDB" id="1453160at2"/>
<accession>A0A3S9MYJ1</accession>
<name>A0A3S9MYJ1_9FLAO</name>
<dbReference type="Proteomes" id="UP000279600">
    <property type="component" value="Chromosome"/>
</dbReference>
<protein>
    <submittedName>
        <fullName evidence="1">Uncharacterized protein</fullName>
    </submittedName>
</protein>
<keyword evidence="2" id="KW-1185">Reference proteome</keyword>
<evidence type="ECO:0000313" key="2">
    <source>
        <dbReference type="Proteomes" id="UP000279600"/>
    </source>
</evidence>
<organism evidence="1 2">
    <name type="scientific">Nonlabens ponticola</name>
    <dbReference type="NCBI Taxonomy" id="2496866"/>
    <lineage>
        <taxon>Bacteria</taxon>
        <taxon>Pseudomonadati</taxon>
        <taxon>Bacteroidota</taxon>
        <taxon>Flavobacteriia</taxon>
        <taxon>Flavobacteriales</taxon>
        <taxon>Flavobacteriaceae</taxon>
        <taxon>Nonlabens</taxon>
    </lineage>
</organism>
<dbReference type="AlphaFoldDB" id="A0A3S9MYJ1"/>
<gene>
    <name evidence="1" type="ORF">EJ995_08040</name>
</gene>
<proteinExistence type="predicted"/>
<sequence>MEHISQIQSSMKEMGVKDYFIVQYIQYGTITFIKKGYSKKKVCLPKRTYYQLFAFWNKNESNFIQKFDNCGKFEPIKLSQSEPLEYYLDNKQEIIISEVKQYQIGENEYTTVTHQPLRYYWFTAENKNYTSDFDKFDLTTSIDSTSFISKPNLNYEYNQELPIVKLNKKAEDLIAKLSVEKKFQRE</sequence>
<evidence type="ECO:0000313" key="1">
    <source>
        <dbReference type="EMBL" id="AZQ44184.1"/>
    </source>
</evidence>
<dbReference type="KEGG" id="noj:EJ995_08040"/>
<dbReference type="EMBL" id="CP034549">
    <property type="protein sequence ID" value="AZQ44184.1"/>
    <property type="molecule type" value="Genomic_DNA"/>
</dbReference>